<dbReference type="EMBL" id="WHUW01000107">
    <property type="protein sequence ID" value="KAF8423993.1"/>
    <property type="molecule type" value="Genomic_DNA"/>
</dbReference>
<dbReference type="AlphaFoldDB" id="A0AAD4BEK1"/>
<evidence type="ECO:0000313" key="1">
    <source>
        <dbReference type="EMBL" id="KAF8423993.1"/>
    </source>
</evidence>
<organism evidence="1 3">
    <name type="scientific">Boletus edulis BED1</name>
    <dbReference type="NCBI Taxonomy" id="1328754"/>
    <lineage>
        <taxon>Eukaryota</taxon>
        <taxon>Fungi</taxon>
        <taxon>Dikarya</taxon>
        <taxon>Basidiomycota</taxon>
        <taxon>Agaricomycotina</taxon>
        <taxon>Agaricomycetes</taxon>
        <taxon>Agaricomycetidae</taxon>
        <taxon>Boletales</taxon>
        <taxon>Boletineae</taxon>
        <taxon>Boletaceae</taxon>
        <taxon>Boletoideae</taxon>
        <taxon>Boletus</taxon>
    </lineage>
</organism>
<reference evidence="1" key="2">
    <citation type="journal article" date="2020" name="Nat. Commun.">
        <title>Large-scale genome sequencing of mycorrhizal fungi provides insights into the early evolution of symbiotic traits.</title>
        <authorList>
            <person name="Miyauchi S."/>
            <person name="Kiss E."/>
            <person name="Kuo A."/>
            <person name="Drula E."/>
            <person name="Kohler A."/>
            <person name="Sanchez-Garcia M."/>
            <person name="Morin E."/>
            <person name="Andreopoulos B."/>
            <person name="Barry K.W."/>
            <person name="Bonito G."/>
            <person name="Buee M."/>
            <person name="Carver A."/>
            <person name="Chen C."/>
            <person name="Cichocki N."/>
            <person name="Clum A."/>
            <person name="Culley D."/>
            <person name="Crous P.W."/>
            <person name="Fauchery L."/>
            <person name="Girlanda M."/>
            <person name="Hayes R.D."/>
            <person name="Keri Z."/>
            <person name="LaButti K."/>
            <person name="Lipzen A."/>
            <person name="Lombard V."/>
            <person name="Magnuson J."/>
            <person name="Maillard F."/>
            <person name="Murat C."/>
            <person name="Nolan M."/>
            <person name="Ohm R.A."/>
            <person name="Pangilinan J."/>
            <person name="Pereira M.F."/>
            <person name="Perotto S."/>
            <person name="Peter M."/>
            <person name="Pfister S."/>
            <person name="Riley R."/>
            <person name="Sitrit Y."/>
            <person name="Stielow J.B."/>
            <person name="Szollosi G."/>
            <person name="Zifcakova L."/>
            <person name="Stursova M."/>
            <person name="Spatafora J.W."/>
            <person name="Tedersoo L."/>
            <person name="Vaario L.M."/>
            <person name="Yamada A."/>
            <person name="Yan M."/>
            <person name="Wang P."/>
            <person name="Xu J."/>
            <person name="Bruns T."/>
            <person name="Baldrian P."/>
            <person name="Vilgalys R."/>
            <person name="Dunand C."/>
            <person name="Henrissat B."/>
            <person name="Grigoriev I.V."/>
            <person name="Hibbett D."/>
            <person name="Nagy L.G."/>
            <person name="Martin F.M."/>
        </authorList>
    </citation>
    <scope>NUCLEOTIDE SEQUENCE</scope>
    <source>
        <strain evidence="1">BED1</strain>
    </source>
</reference>
<keyword evidence="3" id="KW-1185">Reference proteome</keyword>
<evidence type="ECO:0000313" key="2">
    <source>
        <dbReference type="EMBL" id="KAF8443319.1"/>
    </source>
</evidence>
<name>A0AAD4BEK1_BOLED</name>
<proteinExistence type="predicted"/>
<accession>A0AAD4BEK1</accession>
<sequence length="59" mass="6649">MFNSLYWMPMLWDASASEILSEEASEESGQSTDSVWWNPGFWRIGASEILSEEASEESG</sequence>
<reference evidence="1" key="1">
    <citation type="submission" date="2019-10" db="EMBL/GenBank/DDBJ databases">
        <authorList>
            <consortium name="DOE Joint Genome Institute"/>
            <person name="Kuo A."/>
            <person name="Miyauchi S."/>
            <person name="Kiss E."/>
            <person name="Drula E."/>
            <person name="Kohler A."/>
            <person name="Sanchez-Garcia M."/>
            <person name="Andreopoulos B."/>
            <person name="Barry K.W."/>
            <person name="Bonito G."/>
            <person name="Buee M."/>
            <person name="Carver A."/>
            <person name="Chen C."/>
            <person name="Cichocki N."/>
            <person name="Clum A."/>
            <person name="Culley D."/>
            <person name="Crous P.W."/>
            <person name="Fauchery L."/>
            <person name="Girlanda M."/>
            <person name="Hayes R."/>
            <person name="Keri Z."/>
            <person name="LaButti K."/>
            <person name="Lipzen A."/>
            <person name="Lombard V."/>
            <person name="Magnuson J."/>
            <person name="Maillard F."/>
            <person name="Morin E."/>
            <person name="Murat C."/>
            <person name="Nolan M."/>
            <person name="Ohm R."/>
            <person name="Pangilinan J."/>
            <person name="Pereira M."/>
            <person name="Perotto S."/>
            <person name="Peter M."/>
            <person name="Riley R."/>
            <person name="Sitrit Y."/>
            <person name="Stielow B."/>
            <person name="Szollosi G."/>
            <person name="Zifcakova L."/>
            <person name="Stursova M."/>
            <person name="Spatafora J.W."/>
            <person name="Tedersoo L."/>
            <person name="Vaario L.-M."/>
            <person name="Yamada A."/>
            <person name="Yan M."/>
            <person name="Wang P."/>
            <person name="Xu J."/>
            <person name="Bruns T."/>
            <person name="Baldrian P."/>
            <person name="Vilgalys R."/>
            <person name="Henrissat B."/>
            <person name="Grigoriev I.V."/>
            <person name="Hibbett D."/>
            <person name="Nagy L.G."/>
            <person name="Martin F.M."/>
        </authorList>
    </citation>
    <scope>NUCLEOTIDE SEQUENCE</scope>
    <source>
        <strain evidence="1">BED1</strain>
    </source>
</reference>
<protein>
    <submittedName>
        <fullName evidence="1">Uncharacterized protein</fullName>
    </submittedName>
</protein>
<dbReference type="Proteomes" id="UP001194468">
    <property type="component" value="Unassembled WGS sequence"/>
</dbReference>
<evidence type="ECO:0000313" key="3">
    <source>
        <dbReference type="Proteomes" id="UP001194468"/>
    </source>
</evidence>
<dbReference type="EMBL" id="WHUW01000008">
    <property type="protein sequence ID" value="KAF8443319.1"/>
    <property type="molecule type" value="Genomic_DNA"/>
</dbReference>
<gene>
    <name evidence="2" type="ORF">L210DRAFT_3644134</name>
    <name evidence="1" type="ORF">L210DRAFT_3653600</name>
</gene>
<comment type="caution">
    <text evidence="1">The sequence shown here is derived from an EMBL/GenBank/DDBJ whole genome shotgun (WGS) entry which is preliminary data.</text>
</comment>